<organism evidence="1 2">
    <name type="scientific">Rhamnusium bicolor</name>
    <dbReference type="NCBI Taxonomy" id="1586634"/>
    <lineage>
        <taxon>Eukaryota</taxon>
        <taxon>Metazoa</taxon>
        <taxon>Ecdysozoa</taxon>
        <taxon>Arthropoda</taxon>
        <taxon>Hexapoda</taxon>
        <taxon>Insecta</taxon>
        <taxon>Pterygota</taxon>
        <taxon>Neoptera</taxon>
        <taxon>Endopterygota</taxon>
        <taxon>Coleoptera</taxon>
        <taxon>Polyphaga</taxon>
        <taxon>Cucujiformia</taxon>
        <taxon>Chrysomeloidea</taxon>
        <taxon>Cerambycidae</taxon>
        <taxon>Lepturinae</taxon>
        <taxon>Rhagiini</taxon>
        <taxon>Rhamnusium</taxon>
    </lineage>
</organism>
<evidence type="ECO:0008006" key="3">
    <source>
        <dbReference type="Google" id="ProtNLM"/>
    </source>
</evidence>
<keyword evidence="2" id="KW-1185">Reference proteome</keyword>
<feature type="non-terminal residue" evidence="1">
    <location>
        <position position="1"/>
    </location>
</feature>
<comment type="caution">
    <text evidence="1">The sequence shown here is derived from an EMBL/GenBank/DDBJ whole genome shotgun (WGS) entry which is preliminary data.</text>
</comment>
<name>A0AAV8WWI1_9CUCU</name>
<dbReference type="Proteomes" id="UP001162156">
    <property type="component" value="Unassembled WGS sequence"/>
</dbReference>
<gene>
    <name evidence="1" type="ORF">NQ314_017248</name>
</gene>
<protein>
    <recommendedName>
        <fullName evidence="3">DDE Tnp4 domain-containing protein</fullName>
    </recommendedName>
</protein>
<dbReference type="AlphaFoldDB" id="A0AAV8WWI1"/>
<dbReference type="EMBL" id="JANEYF010004815">
    <property type="protein sequence ID" value="KAJ8930011.1"/>
    <property type="molecule type" value="Genomic_DNA"/>
</dbReference>
<evidence type="ECO:0000313" key="1">
    <source>
        <dbReference type="EMBL" id="KAJ8930011.1"/>
    </source>
</evidence>
<evidence type="ECO:0000313" key="2">
    <source>
        <dbReference type="Proteomes" id="UP001162156"/>
    </source>
</evidence>
<feature type="non-terminal residue" evidence="1">
    <location>
        <position position="98"/>
    </location>
</feature>
<reference evidence="1" key="1">
    <citation type="journal article" date="2023" name="Insect Mol. Biol.">
        <title>Genome sequencing provides insights into the evolution of gene families encoding plant cell wall-degrading enzymes in longhorned beetles.</title>
        <authorList>
            <person name="Shin N.R."/>
            <person name="Okamura Y."/>
            <person name="Kirsch R."/>
            <person name="Pauchet Y."/>
        </authorList>
    </citation>
    <scope>NUCLEOTIDE SEQUENCE</scope>
    <source>
        <strain evidence="1">RBIC_L_NR</strain>
    </source>
</reference>
<sequence>DSGYSLKPYLLTPLPNPITRAEQLYNESHIRTRNSIERLFGTWKRRLWFTSQYRNTVDANEPPPPDDLNLENINYLIAVGQIGDILNVNEELDNVAST</sequence>
<accession>A0AAV8WWI1</accession>
<proteinExistence type="predicted"/>